<keyword evidence="6" id="KW-0406">Ion transport</keyword>
<evidence type="ECO:0000256" key="4">
    <source>
        <dbReference type="ARBA" id="ARBA00022692"/>
    </source>
</evidence>
<dbReference type="Pfam" id="PF00593">
    <property type="entry name" value="TonB_dep_Rec_b-barrel"/>
    <property type="match status" value="1"/>
</dbReference>
<comment type="similarity">
    <text evidence="10 11">Belongs to the TonB-dependent receptor family.</text>
</comment>
<dbReference type="PANTHER" id="PTHR30069">
    <property type="entry name" value="TONB-DEPENDENT OUTER MEMBRANE RECEPTOR"/>
    <property type="match status" value="1"/>
</dbReference>
<keyword evidence="4 10" id="KW-0812">Transmembrane</keyword>
<evidence type="ECO:0000256" key="7">
    <source>
        <dbReference type="ARBA" id="ARBA00023077"/>
    </source>
</evidence>
<dbReference type="EMBL" id="QFQJ01000068">
    <property type="protein sequence ID" value="PZQ87385.1"/>
    <property type="molecule type" value="Genomic_DNA"/>
</dbReference>
<dbReference type="InterPro" id="IPR000531">
    <property type="entry name" value="Beta-barrel_TonB"/>
</dbReference>
<feature type="domain" description="TonB-dependent receptor plug" evidence="14">
    <location>
        <begin position="53"/>
        <end position="163"/>
    </location>
</feature>
<dbReference type="Gene3D" id="2.170.130.10">
    <property type="entry name" value="TonB-dependent receptor, plug domain"/>
    <property type="match status" value="1"/>
</dbReference>
<protein>
    <submittedName>
        <fullName evidence="15">TonB-dependent receptor</fullName>
    </submittedName>
</protein>
<keyword evidence="15" id="KW-0675">Receptor</keyword>
<gene>
    <name evidence="15" type="ORF">DI542_12080</name>
</gene>
<evidence type="ECO:0000256" key="12">
    <source>
        <dbReference type="SAM" id="SignalP"/>
    </source>
</evidence>
<dbReference type="PROSITE" id="PS52016">
    <property type="entry name" value="TONB_DEPENDENT_REC_3"/>
    <property type="match status" value="1"/>
</dbReference>
<dbReference type="InterPro" id="IPR039426">
    <property type="entry name" value="TonB-dep_rcpt-like"/>
</dbReference>
<accession>A0A2W5RKU2</accession>
<reference evidence="15 16" key="1">
    <citation type="submission" date="2017-11" db="EMBL/GenBank/DDBJ databases">
        <title>Infants hospitalized years apart are colonized by the same room-sourced microbial strains.</title>
        <authorList>
            <person name="Brooks B."/>
            <person name="Olm M.R."/>
            <person name="Firek B.A."/>
            <person name="Baker R."/>
            <person name="Thomas B.C."/>
            <person name="Morowitz M.J."/>
            <person name="Banfield J.F."/>
        </authorList>
    </citation>
    <scope>NUCLEOTIDE SEQUENCE [LARGE SCALE GENOMIC DNA]</scope>
    <source>
        <strain evidence="15">S2_003_000_R3_20</strain>
    </source>
</reference>
<dbReference type="GO" id="GO:0009279">
    <property type="term" value="C:cell outer membrane"/>
    <property type="evidence" value="ECO:0007669"/>
    <property type="project" value="UniProtKB-SubCell"/>
</dbReference>
<dbReference type="CDD" id="cd01347">
    <property type="entry name" value="ligand_gated_channel"/>
    <property type="match status" value="1"/>
</dbReference>
<keyword evidence="3 10" id="KW-1134">Transmembrane beta strand</keyword>
<feature type="chain" id="PRO_5015970544" evidence="12">
    <location>
        <begin position="25"/>
        <end position="686"/>
    </location>
</feature>
<dbReference type="InterPro" id="IPR037066">
    <property type="entry name" value="Plug_dom_sf"/>
</dbReference>
<evidence type="ECO:0000313" key="16">
    <source>
        <dbReference type="Proteomes" id="UP000249282"/>
    </source>
</evidence>
<keyword evidence="7 11" id="KW-0798">TonB box</keyword>
<proteinExistence type="inferred from homology"/>
<evidence type="ECO:0000256" key="1">
    <source>
        <dbReference type="ARBA" id="ARBA00004571"/>
    </source>
</evidence>
<sequence>MGKNLTRSTLALAVVGAMSSFAMANDVVETTNEKEATQLQTIVVSATGYEQDVSKAPASITVISREELDKREYNDITDVLRSVPGVVITGENASQTVSIRGMSSNYTLFLVDGKRQYSKDVNPNGDDYGMEKNILPPVASIERIEIIRGPASTLYGSDAMGGVINIITKKVTDVWTGNVELGTTIQDKNNSGDIRNGSVYFAGPIIQDKVGLQLGLNRLERKEDSYIGGFTGHTTESLNSRLTYVLNDQHDLAVEANFFTQESEATAGKTVAATGTDSASRNIRSVYALTHNGRYTDNLDSKSYIQYENSKNPDRENTVVGTKGIDLETWTANTQWNWLLGNHTLAFGGYYKDESLLDRATNRNPLVPEFDELTRWSAAAFLEDTWSLTDRFNLTLGARYDHDELYQGNISPRIYGVYNFTDQFTVKGGVSTGYKQPDIRSVTDGFYSVTGGSGSPTTTGRGIIKANPDLEPESTVTSELGFYWNNDHVNTSITGYVTQFKDRIEEIRECDSTGNADYNRNDVSTWKCSENGIPFAFISTRENIGKAELRGVEVTFDAKLAEYTTLTANYTFTDTEIKSGQFKGQPLNGMPEHVFNVTVDHDLTDALNIWSRLHVRGETTPYLGRSSMSDPIPGYNFLDVGFNYKFAPNLKGKFGVYNVLDETAQNADGEQTLDGRRYGVSFVANF</sequence>
<keyword evidence="2 10" id="KW-0813">Transport</keyword>
<dbReference type="SUPFAM" id="SSF56935">
    <property type="entry name" value="Porins"/>
    <property type="match status" value="1"/>
</dbReference>
<evidence type="ECO:0000259" key="14">
    <source>
        <dbReference type="Pfam" id="PF07715"/>
    </source>
</evidence>
<evidence type="ECO:0000256" key="8">
    <source>
        <dbReference type="ARBA" id="ARBA00023136"/>
    </source>
</evidence>
<evidence type="ECO:0000256" key="6">
    <source>
        <dbReference type="ARBA" id="ARBA00023065"/>
    </source>
</evidence>
<evidence type="ECO:0000256" key="3">
    <source>
        <dbReference type="ARBA" id="ARBA00022452"/>
    </source>
</evidence>
<evidence type="ECO:0000256" key="5">
    <source>
        <dbReference type="ARBA" id="ARBA00022729"/>
    </source>
</evidence>
<evidence type="ECO:0000256" key="9">
    <source>
        <dbReference type="ARBA" id="ARBA00023237"/>
    </source>
</evidence>
<dbReference type="PANTHER" id="PTHR30069:SF53">
    <property type="entry name" value="COLICIN I RECEPTOR-RELATED"/>
    <property type="match status" value="1"/>
</dbReference>
<dbReference type="InterPro" id="IPR012910">
    <property type="entry name" value="Plug_dom"/>
</dbReference>
<name>A0A2W5RKU2_ACIJO</name>
<evidence type="ECO:0000256" key="10">
    <source>
        <dbReference type="PROSITE-ProRule" id="PRU01360"/>
    </source>
</evidence>
<evidence type="ECO:0000259" key="13">
    <source>
        <dbReference type="Pfam" id="PF00593"/>
    </source>
</evidence>
<dbReference type="InterPro" id="IPR036942">
    <property type="entry name" value="Beta-barrel_TonB_sf"/>
</dbReference>
<organism evidence="15 16">
    <name type="scientific">Acinetobacter johnsonii</name>
    <dbReference type="NCBI Taxonomy" id="40214"/>
    <lineage>
        <taxon>Bacteria</taxon>
        <taxon>Pseudomonadati</taxon>
        <taxon>Pseudomonadota</taxon>
        <taxon>Gammaproteobacteria</taxon>
        <taxon>Moraxellales</taxon>
        <taxon>Moraxellaceae</taxon>
        <taxon>Acinetobacter</taxon>
    </lineage>
</organism>
<keyword evidence="8 10" id="KW-0472">Membrane</keyword>
<dbReference type="GO" id="GO:0015344">
    <property type="term" value="F:siderophore uptake transmembrane transporter activity"/>
    <property type="evidence" value="ECO:0007669"/>
    <property type="project" value="TreeGrafter"/>
</dbReference>
<comment type="caution">
    <text evidence="15">The sequence shown here is derived from an EMBL/GenBank/DDBJ whole genome shotgun (WGS) entry which is preliminary data.</text>
</comment>
<dbReference type="Pfam" id="PF07715">
    <property type="entry name" value="Plug"/>
    <property type="match status" value="1"/>
</dbReference>
<feature type="domain" description="TonB-dependent receptor-like beta-barrel" evidence="13">
    <location>
        <begin position="275"/>
        <end position="659"/>
    </location>
</feature>
<evidence type="ECO:0000313" key="15">
    <source>
        <dbReference type="EMBL" id="PZQ87385.1"/>
    </source>
</evidence>
<comment type="subcellular location">
    <subcellularLocation>
        <location evidence="1 10">Cell outer membrane</location>
        <topology evidence="1 10">Multi-pass membrane protein</topology>
    </subcellularLocation>
</comment>
<dbReference type="Gene3D" id="2.40.170.20">
    <property type="entry name" value="TonB-dependent receptor, beta-barrel domain"/>
    <property type="match status" value="1"/>
</dbReference>
<dbReference type="GO" id="GO:0044718">
    <property type="term" value="P:siderophore transmembrane transport"/>
    <property type="evidence" value="ECO:0007669"/>
    <property type="project" value="TreeGrafter"/>
</dbReference>
<dbReference type="Proteomes" id="UP000249282">
    <property type="component" value="Unassembled WGS sequence"/>
</dbReference>
<evidence type="ECO:0000256" key="2">
    <source>
        <dbReference type="ARBA" id="ARBA00022448"/>
    </source>
</evidence>
<keyword evidence="9 10" id="KW-0998">Cell outer membrane</keyword>
<evidence type="ECO:0000256" key="11">
    <source>
        <dbReference type="RuleBase" id="RU003357"/>
    </source>
</evidence>
<dbReference type="AlphaFoldDB" id="A0A2W5RKU2"/>
<keyword evidence="5 12" id="KW-0732">Signal</keyword>
<feature type="signal peptide" evidence="12">
    <location>
        <begin position="1"/>
        <end position="24"/>
    </location>
</feature>